<dbReference type="CDD" id="cd03784">
    <property type="entry name" value="GT1_Gtf-like"/>
    <property type="match status" value="1"/>
</dbReference>
<evidence type="ECO:0000256" key="4">
    <source>
        <dbReference type="SAM" id="Phobius"/>
    </source>
</evidence>
<dbReference type="Pfam" id="PF00201">
    <property type="entry name" value="UDPGT"/>
    <property type="match status" value="1"/>
</dbReference>
<dbReference type="FunFam" id="3.40.50.2000:FF:000021">
    <property type="entry name" value="UDP-glucuronosyltransferase"/>
    <property type="match status" value="1"/>
</dbReference>
<dbReference type="EMBL" id="GEBQ01023706">
    <property type="protein sequence ID" value="JAT16271.1"/>
    <property type="molecule type" value="Transcribed_RNA"/>
</dbReference>
<keyword evidence="2" id="KW-0328">Glycosyltransferase</keyword>
<name>A0A1B6KXZ3_9HEMI</name>
<keyword evidence="4" id="KW-0472">Membrane</keyword>
<feature type="transmembrane region" description="Helical" evidence="4">
    <location>
        <begin position="473"/>
        <end position="497"/>
    </location>
</feature>
<organism evidence="5">
    <name type="scientific">Graphocephala atropunctata</name>
    <dbReference type="NCBI Taxonomy" id="36148"/>
    <lineage>
        <taxon>Eukaryota</taxon>
        <taxon>Metazoa</taxon>
        <taxon>Ecdysozoa</taxon>
        <taxon>Arthropoda</taxon>
        <taxon>Hexapoda</taxon>
        <taxon>Insecta</taxon>
        <taxon>Pterygota</taxon>
        <taxon>Neoptera</taxon>
        <taxon>Paraneoptera</taxon>
        <taxon>Hemiptera</taxon>
        <taxon>Auchenorrhyncha</taxon>
        <taxon>Membracoidea</taxon>
        <taxon>Cicadellidae</taxon>
        <taxon>Cicadellinae</taxon>
        <taxon>Cicadellini</taxon>
        <taxon>Graphocephala</taxon>
    </lineage>
</organism>
<evidence type="ECO:0000256" key="1">
    <source>
        <dbReference type="ARBA" id="ARBA00009995"/>
    </source>
</evidence>
<dbReference type="PANTHER" id="PTHR48043">
    <property type="entry name" value="EG:EG0003.4 PROTEIN-RELATED"/>
    <property type="match status" value="1"/>
</dbReference>
<reference evidence="5" key="1">
    <citation type="submission" date="2015-11" db="EMBL/GenBank/DDBJ databases">
        <title>De novo transcriptome assembly of four potential Pierce s Disease insect vectors from Arizona vineyards.</title>
        <authorList>
            <person name="Tassone E.E."/>
        </authorList>
    </citation>
    <scope>NUCLEOTIDE SEQUENCE</scope>
</reference>
<dbReference type="InterPro" id="IPR050271">
    <property type="entry name" value="UDP-glycosyltransferase"/>
</dbReference>
<accession>A0A1B6KXZ3</accession>
<dbReference type="SUPFAM" id="SSF53756">
    <property type="entry name" value="UDP-Glycosyltransferase/glycogen phosphorylase"/>
    <property type="match status" value="1"/>
</dbReference>
<evidence type="ECO:0000256" key="3">
    <source>
        <dbReference type="ARBA" id="ARBA00022679"/>
    </source>
</evidence>
<dbReference type="InterPro" id="IPR002213">
    <property type="entry name" value="UDP_glucos_trans"/>
</dbReference>
<keyword evidence="3" id="KW-0808">Transferase</keyword>
<evidence type="ECO:0000313" key="5">
    <source>
        <dbReference type="EMBL" id="JAT16271.1"/>
    </source>
</evidence>
<keyword evidence="4" id="KW-0812">Transmembrane</keyword>
<dbReference type="GO" id="GO:0008194">
    <property type="term" value="F:UDP-glycosyltransferase activity"/>
    <property type="evidence" value="ECO:0007669"/>
    <property type="project" value="InterPro"/>
</dbReference>
<protein>
    <recommendedName>
        <fullName evidence="6">UDP-glucuronosyltransferase</fullName>
    </recommendedName>
</protein>
<gene>
    <name evidence="5" type="ORF">g.11927</name>
</gene>
<sequence length="512" mass="57927">MLESQLVATLLCLGTIHCAQILMITLGGTRSHKVPFLALGRGLVSMGHQVTLVSPFSQDDHSLVEEVTPRMVEEAVISYSKLDMLGPKLRGDMPFKLWDIFDYVSSVCDAFYTDPASQLLLSRRVDLLVLDGAFPECTLALVHHFHAPFIYLNTVAFYSNQFSLAGNPTMYSTTPFFDSYHTDRMSFWERSLNGVLHVLARGVVLFMNKFYLEPIIRKHFRDDVPSIDSIGRNVSLILQNGHHSVTHPRPFLPGVVEIACIHCKNPKPLSKELEEFIMGGNKKGFVFVSFGTSVHSSQFPERLRLLMVEAFSKLPYHVLWKFVVEGDTMPDLPDNVQLGRWLPQQDLLGHPQMLAFVNHGGLHSIIEGVYHGVPMVTMPVFGDHSANSRKAEVDGYSVTLDLHTVTAATLLAAINRVIDDSSYKKNVEYRSLLLRDQPQPPLDRALYWVEYVLRHQGAPHLQSAAKDLSFIQYFMLDTIAAALVAFYVLVLVMRIVWRKSFGRRKFKNLKRE</sequence>
<dbReference type="Gene3D" id="3.40.50.2000">
    <property type="entry name" value="Glycogen Phosphorylase B"/>
    <property type="match status" value="2"/>
</dbReference>
<evidence type="ECO:0008006" key="6">
    <source>
        <dbReference type="Google" id="ProtNLM"/>
    </source>
</evidence>
<comment type="similarity">
    <text evidence="1">Belongs to the UDP-glycosyltransferase family.</text>
</comment>
<proteinExistence type="inferred from homology"/>
<dbReference type="PANTHER" id="PTHR48043:SF27">
    <property type="entry name" value="UDP-GLUCURONOSYLTRANSFERASE"/>
    <property type="match status" value="1"/>
</dbReference>
<dbReference type="AlphaFoldDB" id="A0A1B6KXZ3"/>
<evidence type="ECO:0000256" key="2">
    <source>
        <dbReference type="ARBA" id="ARBA00022676"/>
    </source>
</evidence>
<keyword evidence="4" id="KW-1133">Transmembrane helix</keyword>